<dbReference type="GO" id="GO:0046872">
    <property type="term" value="F:metal ion binding"/>
    <property type="evidence" value="ECO:0007669"/>
    <property type="project" value="UniProtKB-KW"/>
</dbReference>
<feature type="compositionally biased region" description="Polar residues" evidence="3">
    <location>
        <begin position="1"/>
        <end position="12"/>
    </location>
</feature>
<evidence type="ECO:0000313" key="5">
    <source>
        <dbReference type="Proteomes" id="UP000184501"/>
    </source>
</evidence>
<dbReference type="PANTHER" id="PTHR33542">
    <property type="entry name" value="SIROHYDROCHLORIN FERROCHELATASE, CHLOROPLASTIC"/>
    <property type="match status" value="1"/>
</dbReference>
<evidence type="ECO:0000313" key="4">
    <source>
        <dbReference type="EMBL" id="SHF42860.1"/>
    </source>
</evidence>
<proteinExistence type="predicted"/>
<sequence>MTTVSAPGTSPGSFGESLAGASPPPCAAPLVAVAHGSRDPRSAASVAALLEVVRALRPGLDVRLSFLDLSAPRLTDVLAGVAGEGHRRAVVVPLLLGDAYHARVDVPGAVAEATGRHPRLEVLVSDVLGPDPRLESAALRRLAAAGAHPGDPGIGVVLAAAGSSHPPANAAVADVARRWAAGAGWAGVEVAFAAAEPDVASAVARLRARGARRVALGSWFLAPGLLPDRVRAQARAVAPGALLADPLGPDPEVAELVVQRYLTAEPASTARYA</sequence>
<dbReference type="PANTHER" id="PTHR33542:SF5">
    <property type="entry name" value="FERROCHELATASE CHE1"/>
    <property type="match status" value="1"/>
</dbReference>
<keyword evidence="5" id="KW-1185">Reference proteome</keyword>
<dbReference type="CDD" id="cd03416">
    <property type="entry name" value="CbiX_SirB_N"/>
    <property type="match status" value="1"/>
</dbReference>
<dbReference type="EMBL" id="FQVN01000003">
    <property type="protein sequence ID" value="SHF42860.1"/>
    <property type="molecule type" value="Genomic_DNA"/>
</dbReference>
<accession>A0A1M5BKI1</accession>
<reference evidence="4 5" key="1">
    <citation type="submission" date="2016-11" db="EMBL/GenBank/DDBJ databases">
        <authorList>
            <person name="Jaros S."/>
            <person name="Januszkiewicz K."/>
            <person name="Wedrychowicz H."/>
        </authorList>
    </citation>
    <scope>NUCLEOTIDE SEQUENCE [LARGE SCALE GENOMIC DNA]</scope>
    <source>
        <strain evidence="4 5">DSM 44523</strain>
    </source>
</reference>
<name>A0A1M5BKI1_STRHI</name>
<gene>
    <name evidence="4" type="ORF">SAMN05444320_103608</name>
</gene>
<dbReference type="InterPro" id="IPR002762">
    <property type="entry name" value="CbiX-like"/>
</dbReference>
<dbReference type="SUPFAM" id="SSF53800">
    <property type="entry name" value="Chelatase"/>
    <property type="match status" value="1"/>
</dbReference>
<dbReference type="Proteomes" id="UP000184501">
    <property type="component" value="Unassembled WGS sequence"/>
</dbReference>
<evidence type="ECO:0000256" key="2">
    <source>
        <dbReference type="ARBA" id="ARBA00023239"/>
    </source>
</evidence>
<keyword evidence="2" id="KW-0456">Lyase</keyword>
<organism evidence="4 5">
    <name type="scientific">Streptoalloteichus hindustanus</name>
    <dbReference type="NCBI Taxonomy" id="2017"/>
    <lineage>
        <taxon>Bacteria</taxon>
        <taxon>Bacillati</taxon>
        <taxon>Actinomycetota</taxon>
        <taxon>Actinomycetes</taxon>
        <taxon>Pseudonocardiales</taxon>
        <taxon>Pseudonocardiaceae</taxon>
        <taxon>Streptoalloteichus</taxon>
    </lineage>
</organism>
<protein>
    <submittedName>
        <fullName evidence="4">Sirohydrochlorin ferrochelatase</fullName>
    </submittedName>
</protein>
<dbReference type="Gene3D" id="3.40.50.1400">
    <property type="match status" value="2"/>
</dbReference>
<dbReference type="AlphaFoldDB" id="A0A1M5BKI1"/>
<keyword evidence="1" id="KW-0479">Metal-binding</keyword>
<evidence type="ECO:0000256" key="1">
    <source>
        <dbReference type="ARBA" id="ARBA00022723"/>
    </source>
</evidence>
<dbReference type="STRING" id="2017.SAMN05444320_103608"/>
<dbReference type="InterPro" id="IPR050963">
    <property type="entry name" value="Sirohydro_Cobaltochel/CbiX"/>
</dbReference>
<dbReference type="GO" id="GO:0016829">
    <property type="term" value="F:lyase activity"/>
    <property type="evidence" value="ECO:0007669"/>
    <property type="project" value="UniProtKB-KW"/>
</dbReference>
<evidence type="ECO:0000256" key="3">
    <source>
        <dbReference type="SAM" id="MobiDB-lite"/>
    </source>
</evidence>
<feature type="region of interest" description="Disordered" evidence="3">
    <location>
        <begin position="1"/>
        <end position="20"/>
    </location>
</feature>
<dbReference type="Pfam" id="PF01903">
    <property type="entry name" value="CbiX"/>
    <property type="match status" value="2"/>
</dbReference>